<evidence type="ECO:0000256" key="1">
    <source>
        <dbReference type="SAM" id="Coils"/>
    </source>
</evidence>
<dbReference type="AlphaFoldDB" id="A0A2T2YMJ7"/>
<dbReference type="InterPro" id="IPR018875">
    <property type="entry name" value="Antirepressor_Ant_N"/>
</dbReference>
<feature type="domain" description="Antirepressor protein ant N-terminal" evidence="2">
    <location>
        <begin position="10"/>
        <end position="91"/>
    </location>
</feature>
<dbReference type="Proteomes" id="UP000240357">
    <property type="component" value="Unassembled WGS sequence"/>
</dbReference>
<protein>
    <recommendedName>
        <fullName evidence="2">Antirepressor protein ant N-terminal domain-containing protein</fullName>
    </recommendedName>
</protein>
<reference evidence="3 4" key="1">
    <citation type="submission" date="2018-03" db="EMBL/GenBank/DDBJ databases">
        <title>Adhaeribacter sp. HMF7605 Genome sequencing and assembly.</title>
        <authorList>
            <person name="Kang H."/>
            <person name="Kang J."/>
            <person name="Cha I."/>
            <person name="Kim H."/>
            <person name="Joh K."/>
        </authorList>
    </citation>
    <scope>NUCLEOTIDE SEQUENCE [LARGE SCALE GENOMIC DNA]</scope>
    <source>
        <strain evidence="3 4">HMF7605</strain>
    </source>
</reference>
<accession>A0A2T2YMJ7</accession>
<dbReference type="Pfam" id="PF10547">
    <property type="entry name" value="P22_AR_N"/>
    <property type="match status" value="1"/>
</dbReference>
<organism evidence="3 4">
    <name type="scientific">Adhaeribacter arboris</name>
    <dbReference type="NCBI Taxonomy" id="2072846"/>
    <lineage>
        <taxon>Bacteria</taxon>
        <taxon>Pseudomonadati</taxon>
        <taxon>Bacteroidota</taxon>
        <taxon>Cytophagia</taxon>
        <taxon>Cytophagales</taxon>
        <taxon>Hymenobacteraceae</taxon>
        <taxon>Adhaeribacter</taxon>
    </lineage>
</organism>
<evidence type="ECO:0000313" key="3">
    <source>
        <dbReference type="EMBL" id="PSR56730.1"/>
    </source>
</evidence>
<gene>
    <name evidence="3" type="ORF">AHMF7605_26160</name>
</gene>
<feature type="coiled-coil region" evidence="1">
    <location>
        <begin position="118"/>
        <end position="156"/>
    </location>
</feature>
<comment type="caution">
    <text evidence="3">The sequence shown here is derived from an EMBL/GenBank/DDBJ whole genome shotgun (WGS) entry which is preliminary data.</text>
</comment>
<keyword evidence="4" id="KW-1185">Reference proteome</keyword>
<dbReference type="EMBL" id="PYFT01000001">
    <property type="protein sequence ID" value="PSR56730.1"/>
    <property type="molecule type" value="Genomic_DNA"/>
</dbReference>
<evidence type="ECO:0000313" key="4">
    <source>
        <dbReference type="Proteomes" id="UP000240357"/>
    </source>
</evidence>
<name>A0A2T2YMJ7_9BACT</name>
<sequence length="235" mass="27947">MREQAPIEKLEFEDKIIGIITLDHQNLIPVKVICELLELEYRWQAKTLQESPFFSSLLKTTRARTGEGDQRKMLCLPAEEVEPWIHGVPDQDRTQQQRQKKQAFLLWWRQQRRFFFPNQRNNGQLNQQELLLEQLIEQSQRNLVQERSNLQKYKVALAQVHQEKYGKSPGRDTVNNDLEKAAINQIPEREADMLRLLLNNRAYISKSRKIPSRHLEVQVREVQNQEIEKRMQLNA</sequence>
<proteinExistence type="predicted"/>
<keyword evidence="1" id="KW-0175">Coiled coil</keyword>
<evidence type="ECO:0000259" key="2">
    <source>
        <dbReference type="Pfam" id="PF10547"/>
    </source>
</evidence>
<dbReference type="RefSeq" id="WP_106932906.1">
    <property type="nucleotide sequence ID" value="NZ_PYFT01000001.1"/>
</dbReference>